<keyword evidence="4 10" id="KW-0812">Transmembrane</keyword>
<dbReference type="GO" id="GO:0009279">
    <property type="term" value="C:cell outer membrane"/>
    <property type="evidence" value="ECO:0007669"/>
    <property type="project" value="UniProtKB-SubCell"/>
</dbReference>
<keyword evidence="7 10" id="KW-0472">Membrane</keyword>
<keyword evidence="5 12" id="KW-0732">Signal</keyword>
<sequence length="647" mass="69016">MLRSSLLASVAFTTISTSSAMSQDAFDLGEIVLSGGLTSVEASDYGRAATVLDAEQIEARGADYAVDVLRGLPGISVSRAGSAGGIAQVRLRGHEGNHTLVLIDGVEVAAPNTGEYDFGGLLAADIERIEVLRGAQSSLYGSNAIGGVISITTKRATEDGLSGQAGLEFGSDGTVQGNLALRASGARGGLSFAAQRLNTNGSDISGTAGGEEDGDTNATYALNGRYFVSDTVTVGGTLRYTDRTADNDAFNFGAATRSGLVTDSIANVETQELFGSLYLEATALGGRMENRLDLSFGALDRQGRNGTGAKDGDNSGTRRKLAYRATFALDAGTIGEARHLLTVAAETERLTYKENDASIVFGAGQLVKRSRDQEAFVLEYQGNITDALDVQASLRHDFNDAFENATTYALGLSYRLPNDTTRLHASYGTGVQNPTLIEQFGFFSDFVGNPNLSPERSKGWDIGVEQSFWGGRGLFDLTYFKEELTDEITSVFDPVAGVSTPVNQTGKSDRQGVEIAAELAATDRLDLRFSYTWLDASDPDGSIEVRRPKQEALLQLGYRMANDRTRLNLDVRHVAGLYDMDFTAPAFGGSKIRLDDYTVVNAGFSHDITDGVRLSGGARNLFNQSYQEQDGYTAPGRVAFFGVASRF</sequence>
<comment type="subcellular location">
    <subcellularLocation>
        <location evidence="1 10">Cell outer membrane</location>
        <topology evidence="1 10">Multi-pass membrane protein</topology>
    </subcellularLocation>
</comment>
<evidence type="ECO:0000256" key="11">
    <source>
        <dbReference type="RuleBase" id="RU003357"/>
    </source>
</evidence>
<comment type="similarity">
    <text evidence="10 11">Belongs to the TonB-dependent receptor family.</text>
</comment>
<dbReference type="GO" id="GO:0015344">
    <property type="term" value="F:siderophore uptake transmembrane transporter activity"/>
    <property type="evidence" value="ECO:0007669"/>
    <property type="project" value="TreeGrafter"/>
</dbReference>
<dbReference type="GO" id="GO:0044718">
    <property type="term" value="P:siderophore transmembrane transport"/>
    <property type="evidence" value="ECO:0007669"/>
    <property type="project" value="TreeGrafter"/>
</dbReference>
<organism evidence="15 16">
    <name type="scientific">Litoreibacter albidus</name>
    <dbReference type="NCBI Taxonomy" id="670155"/>
    <lineage>
        <taxon>Bacteria</taxon>
        <taxon>Pseudomonadati</taxon>
        <taxon>Pseudomonadota</taxon>
        <taxon>Alphaproteobacteria</taxon>
        <taxon>Rhodobacterales</taxon>
        <taxon>Roseobacteraceae</taxon>
        <taxon>Litoreibacter</taxon>
    </lineage>
</organism>
<dbReference type="CDD" id="cd01347">
    <property type="entry name" value="ligand_gated_channel"/>
    <property type="match status" value="1"/>
</dbReference>
<reference evidence="16" key="1">
    <citation type="submission" date="2016-10" db="EMBL/GenBank/DDBJ databases">
        <authorList>
            <person name="Varghese N."/>
            <person name="Submissions S."/>
        </authorList>
    </citation>
    <scope>NUCLEOTIDE SEQUENCE [LARGE SCALE GENOMIC DNA]</scope>
    <source>
        <strain evidence="16">DSM 26922</strain>
    </source>
</reference>
<keyword evidence="8" id="KW-0675">Receptor</keyword>
<dbReference type="SUPFAM" id="SSF56935">
    <property type="entry name" value="Porins"/>
    <property type="match status" value="1"/>
</dbReference>
<dbReference type="RefSeq" id="WP_089949025.1">
    <property type="nucleotide sequence ID" value="NZ_FNOI01000011.1"/>
</dbReference>
<dbReference type="Gene3D" id="2.170.130.10">
    <property type="entry name" value="TonB-dependent receptor, plug domain"/>
    <property type="match status" value="1"/>
</dbReference>
<feature type="signal peptide" evidence="12">
    <location>
        <begin position="1"/>
        <end position="20"/>
    </location>
</feature>
<evidence type="ECO:0000259" key="14">
    <source>
        <dbReference type="Pfam" id="PF07715"/>
    </source>
</evidence>
<dbReference type="InterPro" id="IPR037066">
    <property type="entry name" value="Plug_dom_sf"/>
</dbReference>
<dbReference type="Pfam" id="PF07715">
    <property type="entry name" value="Plug"/>
    <property type="match status" value="1"/>
</dbReference>
<evidence type="ECO:0000256" key="6">
    <source>
        <dbReference type="ARBA" id="ARBA00023077"/>
    </source>
</evidence>
<evidence type="ECO:0000256" key="2">
    <source>
        <dbReference type="ARBA" id="ARBA00022448"/>
    </source>
</evidence>
<feature type="chain" id="PRO_5011598494" evidence="12">
    <location>
        <begin position="21"/>
        <end position="647"/>
    </location>
</feature>
<keyword evidence="9 10" id="KW-0998">Cell outer membrane</keyword>
<evidence type="ECO:0000256" key="1">
    <source>
        <dbReference type="ARBA" id="ARBA00004571"/>
    </source>
</evidence>
<name>A0A1H3DI31_9RHOB</name>
<evidence type="ECO:0000313" key="15">
    <source>
        <dbReference type="EMBL" id="SDX66051.1"/>
    </source>
</evidence>
<dbReference type="PROSITE" id="PS52016">
    <property type="entry name" value="TONB_DEPENDENT_REC_3"/>
    <property type="match status" value="1"/>
</dbReference>
<evidence type="ECO:0000256" key="3">
    <source>
        <dbReference type="ARBA" id="ARBA00022452"/>
    </source>
</evidence>
<dbReference type="OrthoDB" id="9760333at2"/>
<dbReference type="PANTHER" id="PTHR30069">
    <property type="entry name" value="TONB-DEPENDENT OUTER MEMBRANE RECEPTOR"/>
    <property type="match status" value="1"/>
</dbReference>
<evidence type="ECO:0000256" key="5">
    <source>
        <dbReference type="ARBA" id="ARBA00022729"/>
    </source>
</evidence>
<dbReference type="Pfam" id="PF00593">
    <property type="entry name" value="TonB_dep_Rec_b-barrel"/>
    <property type="match status" value="1"/>
</dbReference>
<evidence type="ECO:0000256" key="12">
    <source>
        <dbReference type="SAM" id="SignalP"/>
    </source>
</evidence>
<dbReference type="InterPro" id="IPR012910">
    <property type="entry name" value="Plug_dom"/>
</dbReference>
<dbReference type="PANTHER" id="PTHR30069:SF29">
    <property type="entry name" value="HEMOGLOBIN AND HEMOGLOBIN-HAPTOGLOBIN-BINDING PROTEIN 1-RELATED"/>
    <property type="match status" value="1"/>
</dbReference>
<keyword evidence="3 10" id="KW-1134">Transmembrane beta strand</keyword>
<dbReference type="EMBL" id="FNOI01000011">
    <property type="protein sequence ID" value="SDX66051.1"/>
    <property type="molecule type" value="Genomic_DNA"/>
</dbReference>
<evidence type="ECO:0000256" key="8">
    <source>
        <dbReference type="ARBA" id="ARBA00023170"/>
    </source>
</evidence>
<protein>
    <submittedName>
        <fullName evidence="15">Vitamin B12 transporter</fullName>
    </submittedName>
</protein>
<feature type="domain" description="TonB-dependent receptor plug" evidence="14">
    <location>
        <begin position="44"/>
        <end position="148"/>
    </location>
</feature>
<keyword evidence="2 10" id="KW-0813">Transport</keyword>
<dbReference type="InterPro" id="IPR036942">
    <property type="entry name" value="Beta-barrel_TonB_sf"/>
</dbReference>
<accession>A0A1H3DI31</accession>
<dbReference type="InterPro" id="IPR000531">
    <property type="entry name" value="Beta-barrel_TonB"/>
</dbReference>
<dbReference type="Proteomes" id="UP000199441">
    <property type="component" value="Unassembled WGS sequence"/>
</dbReference>
<evidence type="ECO:0000256" key="10">
    <source>
        <dbReference type="PROSITE-ProRule" id="PRU01360"/>
    </source>
</evidence>
<dbReference type="InterPro" id="IPR039426">
    <property type="entry name" value="TonB-dep_rcpt-like"/>
</dbReference>
<evidence type="ECO:0000256" key="4">
    <source>
        <dbReference type="ARBA" id="ARBA00022692"/>
    </source>
</evidence>
<keyword evidence="6 11" id="KW-0798">TonB box</keyword>
<evidence type="ECO:0000313" key="16">
    <source>
        <dbReference type="Proteomes" id="UP000199441"/>
    </source>
</evidence>
<feature type="domain" description="TonB-dependent receptor-like beta-barrel" evidence="13">
    <location>
        <begin position="185"/>
        <end position="621"/>
    </location>
</feature>
<dbReference type="Gene3D" id="2.40.170.20">
    <property type="entry name" value="TonB-dependent receptor, beta-barrel domain"/>
    <property type="match status" value="1"/>
</dbReference>
<proteinExistence type="inferred from homology"/>
<dbReference type="AlphaFoldDB" id="A0A1H3DI31"/>
<gene>
    <name evidence="15" type="ORF">SAMN04488001_0133</name>
</gene>
<evidence type="ECO:0000256" key="7">
    <source>
        <dbReference type="ARBA" id="ARBA00023136"/>
    </source>
</evidence>
<keyword evidence="16" id="KW-1185">Reference proteome</keyword>
<evidence type="ECO:0000259" key="13">
    <source>
        <dbReference type="Pfam" id="PF00593"/>
    </source>
</evidence>
<dbReference type="STRING" id="670155.SAMN04488001_0133"/>
<evidence type="ECO:0000256" key="9">
    <source>
        <dbReference type="ARBA" id="ARBA00023237"/>
    </source>
</evidence>